<evidence type="ECO:0000259" key="10">
    <source>
        <dbReference type="PROSITE" id="PS50011"/>
    </source>
</evidence>
<sequence length="503" mass="53058">MSEVGTLLAGRYRLERRLGSGGMGVVWLATDERLQRQVAVKELHAVLGADPAAAEEARQRAMREGRIAGRLNHPNAIAVHDVTEQDGLPVLVMEYLPSRSLADVLNEQGPMAPEVVARIGAQAAAALAAAHEAGVVHRDIKPANVLIGEDGTVKITDFGISHAADDISVTKTGVLSGTPAFLAPEIARGQAPTPSSDVYSLGSTLYTAVEGEPPFGADAENSIALLHQVAAGTIRRPRSAGPLTAVLNRMLEADPARRPAPAQAREALQAAASGRPPADDLTQPMAAIPPETTAPTAAAGSQGTRLDNQPVEQPARRRKPAVVAGVAAAVVLIAGILLVSLLTGGQEQRPNRVAATPAEMERVVADYYALLPEHTGNAWNHLGPQLQAEGRARYDSAWEPVRSVSIYSEPTTTGRNTVQVGVELVLQDGTRVRELHRLGMLVGRGTPRINTDGVLSSETTAPPPPPAPPQREGDDEPEEKKDEEKGKGNSERKGEEDKKGENG</sequence>
<dbReference type="InterPro" id="IPR011009">
    <property type="entry name" value="Kinase-like_dom_sf"/>
</dbReference>
<keyword evidence="2" id="KW-0723">Serine/threonine-protein kinase</keyword>
<keyword evidence="3 11" id="KW-0808">Transferase</keyword>
<comment type="caution">
    <text evidence="11">The sequence shown here is derived from an EMBL/GenBank/DDBJ whole genome shotgun (WGS) entry which is preliminary data.</text>
</comment>
<dbReference type="PROSITE" id="PS00107">
    <property type="entry name" value="PROTEIN_KINASE_ATP"/>
    <property type="match status" value="1"/>
</dbReference>
<evidence type="ECO:0000256" key="8">
    <source>
        <dbReference type="SAM" id="MobiDB-lite"/>
    </source>
</evidence>
<keyword evidence="5 11" id="KW-0418">Kinase</keyword>
<organism evidence="11 12">
    <name type="scientific">Saccharopolyspora griseoalba</name>
    <dbReference type="NCBI Taxonomy" id="1431848"/>
    <lineage>
        <taxon>Bacteria</taxon>
        <taxon>Bacillati</taxon>
        <taxon>Actinomycetota</taxon>
        <taxon>Actinomycetes</taxon>
        <taxon>Pseudonocardiales</taxon>
        <taxon>Pseudonocardiaceae</taxon>
        <taxon>Saccharopolyspora</taxon>
    </lineage>
</organism>
<dbReference type="RefSeq" id="WP_380668238.1">
    <property type="nucleotide sequence ID" value="NZ_JBHTCJ010000006.1"/>
</dbReference>
<evidence type="ECO:0000313" key="11">
    <source>
        <dbReference type="EMBL" id="MFC7342391.1"/>
    </source>
</evidence>
<accession>A0ABW2LIP9</accession>
<evidence type="ECO:0000256" key="5">
    <source>
        <dbReference type="ARBA" id="ARBA00022777"/>
    </source>
</evidence>
<evidence type="ECO:0000313" key="12">
    <source>
        <dbReference type="Proteomes" id="UP001596504"/>
    </source>
</evidence>
<feature type="binding site" evidence="7">
    <location>
        <position position="41"/>
    </location>
    <ligand>
        <name>ATP</name>
        <dbReference type="ChEBI" id="CHEBI:30616"/>
    </ligand>
</feature>
<dbReference type="EMBL" id="JBHTCJ010000006">
    <property type="protein sequence ID" value="MFC7342391.1"/>
    <property type="molecule type" value="Genomic_DNA"/>
</dbReference>
<keyword evidence="12" id="KW-1185">Reference proteome</keyword>
<dbReference type="PANTHER" id="PTHR43289:SF6">
    <property type="entry name" value="SERINE_THREONINE-PROTEIN KINASE NEKL-3"/>
    <property type="match status" value="1"/>
</dbReference>
<dbReference type="PROSITE" id="PS00108">
    <property type="entry name" value="PROTEIN_KINASE_ST"/>
    <property type="match status" value="1"/>
</dbReference>
<feature type="compositionally biased region" description="Low complexity" evidence="8">
    <location>
        <begin position="286"/>
        <end position="299"/>
    </location>
</feature>
<dbReference type="CDD" id="cd14014">
    <property type="entry name" value="STKc_PknB_like"/>
    <property type="match status" value="1"/>
</dbReference>
<keyword evidence="4 7" id="KW-0547">Nucleotide-binding</keyword>
<evidence type="ECO:0000256" key="6">
    <source>
        <dbReference type="ARBA" id="ARBA00022840"/>
    </source>
</evidence>
<dbReference type="PROSITE" id="PS50011">
    <property type="entry name" value="PROTEIN_KINASE_DOM"/>
    <property type="match status" value="1"/>
</dbReference>
<dbReference type="EC" id="2.7.11.1" evidence="1"/>
<dbReference type="SMART" id="SM00220">
    <property type="entry name" value="S_TKc"/>
    <property type="match status" value="1"/>
</dbReference>
<feature type="compositionally biased region" description="Low complexity" evidence="8">
    <location>
        <begin position="259"/>
        <end position="272"/>
    </location>
</feature>
<keyword evidence="9" id="KW-1133">Transmembrane helix</keyword>
<keyword evidence="6 7" id="KW-0067">ATP-binding</keyword>
<evidence type="ECO:0000256" key="4">
    <source>
        <dbReference type="ARBA" id="ARBA00022741"/>
    </source>
</evidence>
<evidence type="ECO:0000256" key="9">
    <source>
        <dbReference type="SAM" id="Phobius"/>
    </source>
</evidence>
<evidence type="ECO:0000256" key="7">
    <source>
        <dbReference type="PROSITE-ProRule" id="PRU10141"/>
    </source>
</evidence>
<feature type="transmembrane region" description="Helical" evidence="9">
    <location>
        <begin position="321"/>
        <end position="342"/>
    </location>
</feature>
<dbReference type="InterPro" id="IPR000719">
    <property type="entry name" value="Prot_kinase_dom"/>
</dbReference>
<name>A0ABW2LIP9_9PSEU</name>
<evidence type="ECO:0000256" key="1">
    <source>
        <dbReference type="ARBA" id="ARBA00012513"/>
    </source>
</evidence>
<dbReference type="GO" id="GO:0004674">
    <property type="term" value="F:protein serine/threonine kinase activity"/>
    <property type="evidence" value="ECO:0007669"/>
    <property type="project" value="UniProtKB-EC"/>
</dbReference>
<gene>
    <name evidence="11" type="ORF">ACFQRI_13355</name>
</gene>
<protein>
    <recommendedName>
        <fullName evidence="1">non-specific serine/threonine protein kinase</fullName>
        <ecNumber evidence="1">2.7.11.1</ecNumber>
    </recommendedName>
</protein>
<reference evidence="12" key="1">
    <citation type="journal article" date="2019" name="Int. J. Syst. Evol. Microbiol.">
        <title>The Global Catalogue of Microorganisms (GCM) 10K type strain sequencing project: providing services to taxonomists for standard genome sequencing and annotation.</title>
        <authorList>
            <consortium name="The Broad Institute Genomics Platform"/>
            <consortium name="The Broad Institute Genome Sequencing Center for Infectious Disease"/>
            <person name="Wu L."/>
            <person name="Ma J."/>
        </authorList>
    </citation>
    <scope>NUCLEOTIDE SEQUENCE [LARGE SCALE GENOMIC DNA]</scope>
    <source>
        <strain evidence="12">WLHS5</strain>
    </source>
</reference>
<feature type="compositionally biased region" description="Polar residues" evidence="8">
    <location>
        <begin position="301"/>
        <end position="311"/>
    </location>
</feature>
<dbReference type="SUPFAM" id="SSF56112">
    <property type="entry name" value="Protein kinase-like (PK-like)"/>
    <property type="match status" value="1"/>
</dbReference>
<dbReference type="Gene3D" id="3.30.200.20">
    <property type="entry name" value="Phosphorylase Kinase, domain 1"/>
    <property type="match status" value="1"/>
</dbReference>
<feature type="region of interest" description="Disordered" evidence="8">
    <location>
        <begin position="256"/>
        <end position="317"/>
    </location>
</feature>
<dbReference type="InterPro" id="IPR008271">
    <property type="entry name" value="Ser/Thr_kinase_AS"/>
</dbReference>
<feature type="region of interest" description="Disordered" evidence="8">
    <location>
        <begin position="443"/>
        <end position="503"/>
    </location>
</feature>
<keyword evidence="9" id="KW-0812">Transmembrane</keyword>
<evidence type="ECO:0000256" key="3">
    <source>
        <dbReference type="ARBA" id="ARBA00022679"/>
    </source>
</evidence>
<dbReference type="PANTHER" id="PTHR43289">
    <property type="entry name" value="MITOGEN-ACTIVATED PROTEIN KINASE KINASE KINASE 20-RELATED"/>
    <property type="match status" value="1"/>
</dbReference>
<feature type="compositionally biased region" description="Basic and acidic residues" evidence="8">
    <location>
        <begin position="478"/>
        <end position="503"/>
    </location>
</feature>
<dbReference type="InterPro" id="IPR017441">
    <property type="entry name" value="Protein_kinase_ATP_BS"/>
</dbReference>
<dbReference type="Pfam" id="PF00069">
    <property type="entry name" value="Pkinase"/>
    <property type="match status" value="1"/>
</dbReference>
<dbReference type="Gene3D" id="1.10.510.10">
    <property type="entry name" value="Transferase(Phosphotransferase) domain 1"/>
    <property type="match status" value="1"/>
</dbReference>
<evidence type="ECO:0000256" key="2">
    <source>
        <dbReference type="ARBA" id="ARBA00022527"/>
    </source>
</evidence>
<proteinExistence type="predicted"/>
<keyword evidence="9" id="KW-0472">Membrane</keyword>
<feature type="domain" description="Protein kinase" evidence="10">
    <location>
        <begin position="12"/>
        <end position="272"/>
    </location>
</feature>
<dbReference type="Proteomes" id="UP001596504">
    <property type="component" value="Unassembled WGS sequence"/>
</dbReference>